<name>A0A2T5M7V4_9EURO</name>
<dbReference type="VEuPathDB" id="FungiDB:P175DRAFT_0553905"/>
<dbReference type="OrthoDB" id="3256520at2759"/>
<dbReference type="AlphaFoldDB" id="A0A2T5M7V4"/>
<dbReference type="Proteomes" id="UP000244073">
    <property type="component" value="Unassembled WGS sequence"/>
</dbReference>
<dbReference type="RefSeq" id="XP_040756011.1">
    <property type="nucleotide sequence ID" value="XM_040900525.1"/>
</dbReference>
<organism evidence="1 2">
    <name type="scientific">Aspergillus ochraceoroseus IBT 24754</name>
    <dbReference type="NCBI Taxonomy" id="1392256"/>
    <lineage>
        <taxon>Eukaryota</taxon>
        <taxon>Fungi</taxon>
        <taxon>Dikarya</taxon>
        <taxon>Ascomycota</taxon>
        <taxon>Pezizomycotina</taxon>
        <taxon>Eurotiomycetes</taxon>
        <taxon>Eurotiomycetidae</taxon>
        <taxon>Eurotiales</taxon>
        <taxon>Aspergillaceae</taxon>
        <taxon>Aspergillus</taxon>
        <taxon>Aspergillus subgen. Nidulantes</taxon>
    </lineage>
</organism>
<dbReference type="GeneID" id="63817409"/>
<accession>A0A2T5M7V4</accession>
<proteinExistence type="predicted"/>
<dbReference type="EMBL" id="MSFN02000001">
    <property type="protein sequence ID" value="PTU24619.1"/>
    <property type="molecule type" value="Genomic_DNA"/>
</dbReference>
<evidence type="ECO:0000313" key="2">
    <source>
        <dbReference type="Proteomes" id="UP000244073"/>
    </source>
</evidence>
<comment type="caution">
    <text evidence="1">The sequence shown here is derived from an EMBL/GenBank/DDBJ whole genome shotgun (WGS) entry which is preliminary data.</text>
</comment>
<gene>
    <name evidence="1" type="ORF">P175DRAFT_0553905</name>
</gene>
<evidence type="ECO:0000313" key="1">
    <source>
        <dbReference type="EMBL" id="PTU24619.1"/>
    </source>
</evidence>
<reference evidence="1 2" key="1">
    <citation type="journal article" date="2018" name="Proc. Natl. Acad. Sci. U.S.A.">
        <title>Linking secondary metabolites to gene clusters through genome sequencing of six diverse Aspergillus species.</title>
        <authorList>
            <person name="Kaerboelling I."/>
            <person name="Vesth T.C."/>
            <person name="Frisvad J.C."/>
            <person name="Nybo J.L."/>
            <person name="Theobald S."/>
            <person name="Kuo A."/>
            <person name="Bowyer P."/>
            <person name="Matsuda Y."/>
            <person name="Mondo S."/>
            <person name="Lyhne E.K."/>
            <person name="Kogle M.E."/>
            <person name="Clum A."/>
            <person name="Lipzen A."/>
            <person name="Salamov A."/>
            <person name="Ngan C.Y."/>
            <person name="Daum C."/>
            <person name="Chiniquy J."/>
            <person name="Barry K."/>
            <person name="LaButti K."/>
            <person name="Haridas S."/>
            <person name="Simmons B.A."/>
            <person name="Magnuson J.K."/>
            <person name="Mortensen U.H."/>
            <person name="Larsen T.O."/>
            <person name="Grigoriev I.V."/>
            <person name="Baker S.E."/>
            <person name="Andersen M.R."/>
        </authorList>
    </citation>
    <scope>NUCLEOTIDE SEQUENCE [LARGE SCALE GENOMIC DNA]</scope>
    <source>
        <strain evidence="1 2">IBT 24754</strain>
    </source>
</reference>
<sequence length="124" mass="14145">MLKPTYYGYYLDSFVVELVEKDSIYFPAQGPSIENVRKLLCNHPECLHAIAEHYESISSSEAAALMNAYDKLSTFLDVNRVLMMEFTSDPNVTWAVFTDIISVDKSPGARYKHPAERMGKSHYK</sequence>
<protein>
    <submittedName>
        <fullName evidence="1">Uncharacterized protein</fullName>
    </submittedName>
</protein>